<comment type="subcellular location">
    <subcellularLocation>
        <location evidence="1">Cell membrane</location>
        <topology evidence="1">Multi-pass membrane protein</topology>
    </subcellularLocation>
</comment>
<dbReference type="GO" id="GO:0016301">
    <property type="term" value="F:kinase activity"/>
    <property type="evidence" value="ECO:0007669"/>
    <property type="project" value="UniProtKB-KW"/>
</dbReference>
<dbReference type="Pfam" id="PF02378">
    <property type="entry name" value="PTS_EIIC"/>
    <property type="match status" value="1"/>
</dbReference>
<keyword evidence="9 12" id="KW-1133">Transmembrane helix</keyword>
<evidence type="ECO:0000256" key="9">
    <source>
        <dbReference type="ARBA" id="ARBA00022989"/>
    </source>
</evidence>
<dbReference type="EMBL" id="AP024169">
    <property type="protein sequence ID" value="BCN32467.1"/>
    <property type="molecule type" value="Genomic_DNA"/>
</dbReference>
<feature type="transmembrane region" description="Helical" evidence="12">
    <location>
        <begin position="337"/>
        <end position="358"/>
    </location>
</feature>
<proteinExistence type="predicted"/>
<dbReference type="PROSITE" id="PS51093">
    <property type="entry name" value="PTS_EIIA_TYPE_1"/>
    <property type="match status" value="1"/>
</dbReference>
<name>A0A7R7IEB5_9FIRM</name>
<dbReference type="Gene3D" id="3.30.1360.60">
    <property type="entry name" value="Glucose permease domain IIB"/>
    <property type="match status" value="1"/>
</dbReference>
<organism evidence="16 17">
    <name type="scientific">Anaeromicropila herbilytica</name>
    <dbReference type="NCBI Taxonomy" id="2785025"/>
    <lineage>
        <taxon>Bacteria</taxon>
        <taxon>Bacillati</taxon>
        <taxon>Bacillota</taxon>
        <taxon>Clostridia</taxon>
        <taxon>Lachnospirales</taxon>
        <taxon>Lachnospiraceae</taxon>
        <taxon>Anaeromicropila</taxon>
    </lineage>
</organism>
<dbReference type="Proteomes" id="UP000595897">
    <property type="component" value="Chromosome"/>
</dbReference>
<feature type="transmembrane region" description="Helical" evidence="12">
    <location>
        <begin position="145"/>
        <end position="163"/>
    </location>
</feature>
<dbReference type="PROSITE" id="PS01035">
    <property type="entry name" value="PTS_EIIB_TYPE_1_CYS"/>
    <property type="match status" value="1"/>
</dbReference>
<dbReference type="PANTHER" id="PTHR30175:SF1">
    <property type="entry name" value="PTS SYSTEM ARBUTIN-, CELLOBIOSE-, AND SALICIN-SPECIFIC EIIBC COMPONENT-RELATED"/>
    <property type="match status" value="1"/>
</dbReference>
<dbReference type="InterPro" id="IPR018113">
    <property type="entry name" value="PTrfase_EIIB_Cys"/>
</dbReference>
<feature type="active site" description="Phosphocysteine intermediate; for EIIB activity" evidence="11">
    <location>
        <position position="27"/>
    </location>
</feature>
<feature type="transmembrane region" description="Helical" evidence="12">
    <location>
        <begin position="370"/>
        <end position="389"/>
    </location>
</feature>
<accession>A0A7R7IEB5</accession>
<evidence type="ECO:0000256" key="7">
    <source>
        <dbReference type="ARBA" id="ARBA00022692"/>
    </source>
</evidence>
<dbReference type="PROSITE" id="PS51098">
    <property type="entry name" value="PTS_EIIB_TYPE_1"/>
    <property type="match status" value="1"/>
</dbReference>
<dbReference type="NCBIfam" id="TIGR00830">
    <property type="entry name" value="PTBA"/>
    <property type="match status" value="1"/>
</dbReference>
<dbReference type="KEGG" id="ahb:bsdtb5_37620"/>
<keyword evidence="4" id="KW-0762">Sugar transport</keyword>
<dbReference type="InterPro" id="IPR003352">
    <property type="entry name" value="PTS_EIIC"/>
</dbReference>
<evidence type="ECO:0000259" key="13">
    <source>
        <dbReference type="PROSITE" id="PS51093"/>
    </source>
</evidence>
<feature type="transmembrane region" description="Helical" evidence="12">
    <location>
        <begin position="300"/>
        <end position="325"/>
    </location>
</feature>
<dbReference type="CDD" id="cd00212">
    <property type="entry name" value="PTS_IIB_glc"/>
    <property type="match status" value="1"/>
</dbReference>
<gene>
    <name evidence="16" type="ORF">bsdtb5_37620</name>
</gene>
<feature type="domain" description="PTS EIIC type-1" evidence="15">
    <location>
        <begin position="104"/>
        <end position="474"/>
    </location>
</feature>
<dbReference type="AlphaFoldDB" id="A0A7R7IEB5"/>
<keyword evidence="17" id="KW-1185">Reference proteome</keyword>
<dbReference type="InterPro" id="IPR001996">
    <property type="entry name" value="PTS_IIB_1"/>
</dbReference>
<dbReference type="SUPFAM" id="SSF51261">
    <property type="entry name" value="Duplicated hybrid motif"/>
    <property type="match status" value="1"/>
</dbReference>
<evidence type="ECO:0000259" key="14">
    <source>
        <dbReference type="PROSITE" id="PS51098"/>
    </source>
</evidence>
<dbReference type="InterPro" id="IPR036878">
    <property type="entry name" value="Glu_permease_IIB"/>
</dbReference>
<dbReference type="GO" id="GO:0090589">
    <property type="term" value="F:protein-phosphocysteine-trehalose phosphotransferase system transporter activity"/>
    <property type="evidence" value="ECO:0007669"/>
    <property type="project" value="TreeGrafter"/>
</dbReference>
<feature type="transmembrane region" description="Helical" evidence="12">
    <location>
        <begin position="396"/>
        <end position="420"/>
    </location>
</feature>
<evidence type="ECO:0000256" key="4">
    <source>
        <dbReference type="ARBA" id="ARBA00022597"/>
    </source>
</evidence>
<feature type="transmembrane region" description="Helical" evidence="12">
    <location>
        <begin position="109"/>
        <end position="133"/>
    </location>
</feature>
<reference evidence="16 17" key="1">
    <citation type="submission" date="2020-11" db="EMBL/GenBank/DDBJ databases">
        <title>Draft genome sequencing of a Lachnospiraceae strain isolated from anoxic soil subjected to BSD treatment.</title>
        <authorList>
            <person name="Uek A."/>
            <person name="Tonouchi A."/>
        </authorList>
    </citation>
    <scope>NUCLEOTIDE SEQUENCE [LARGE SCALE GENOMIC DNA]</scope>
    <source>
        <strain evidence="16 17">TB5</strain>
    </source>
</reference>
<evidence type="ECO:0000256" key="12">
    <source>
        <dbReference type="SAM" id="Phobius"/>
    </source>
</evidence>
<feature type="transmembrane region" description="Helical" evidence="12">
    <location>
        <begin position="175"/>
        <end position="194"/>
    </location>
</feature>
<dbReference type="NCBIfam" id="TIGR01995">
    <property type="entry name" value="PTS-II-ABC-beta"/>
    <property type="match status" value="1"/>
</dbReference>
<feature type="domain" description="PTS EIIA type-1" evidence="13">
    <location>
        <begin position="504"/>
        <end position="608"/>
    </location>
</feature>
<dbReference type="FunFam" id="2.70.70.10:FF:000001">
    <property type="entry name" value="PTS system glucose-specific IIA component"/>
    <property type="match status" value="1"/>
</dbReference>
<evidence type="ECO:0000313" key="16">
    <source>
        <dbReference type="EMBL" id="BCN32467.1"/>
    </source>
</evidence>
<dbReference type="Gene3D" id="2.70.70.10">
    <property type="entry name" value="Glucose Permease (Domain IIA)"/>
    <property type="match status" value="1"/>
</dbReference>
<keyword evidence="2" id="KW-0813">Transport</keyword>
<keyword evidence="7 12" id="KW-0812">Transmembrane</keyword>
<feature type="transmembrane region" description="Helical" evidence="12">
    <location>
        <begin position="258"/>
        <end position="280"/>
    </location>
</feature>
<dbReference type="GO" id="GO:0015771">
    <property type="term" value="P:trehalose transport"/>
    <property type="evidence" value="ECO:0007669"/>
    <property type="project" value="TreeGrafter"/>
</dbReference>
<evidence type="ECO:0000256" key="5">
    <source>
        <dbReference type="ARBA" id="ARBA00022679"/>
    </source>
</evidence>
<dbReference type="PROSITE" id="PS00371">
    <property type="entry name" value="PTS_EIIA_TYPE_1_HIS"/>
    <property type="match status" value="1"/>
</dbReference>
<evidence type="ECO:0000313" key="17">
    <source>
        <dbReference type="Proteomes" id="UP000595897"/>
    </source>
</evidence>
<dbReference type="Pfam" id="PF00358">
    <property type="entry name" value="PTS_EIIA_1"/>
    <property type="match status" value="1"/>
</dbReference>
<dbReference type="GO" id="GO:0008982">
    <property type="term" value="F:protein-N(PI)-phosphohistidine-sugar phosphotransferase activity"/>
    <property type="evidence" value="ECO:0007669"/>
    <property type="project" value="InterPro"/>
</dbReference>
<dbReference type="RefSeq" id="WP_271713515.1">
    <property type="nucleotide sequence ID" value="NZ_AP024169.1"/>
</dbReference>
<evidence type="ECO:0000256" key="11">
    <source>
        <dbReference type="PROSITE-ProRule" id="PRU00421"/>
    </source>
</evidence>
<feature type="domain" description="PTS EIIB type-1" evidence="14">
    <location>
        <begin position="5"/>
        <end position="87"/>
    </location>
</feature>
<dbReference type="InterPro" id="IPR013013">
    <property type="entry name" value="PTS_EIIC_1"/>
</dbReference>
<dbReference type="InterPro" id="IPR011055">
    <property type="entry name" value="Dup_hybrid_motif"/>
</dbReference>
<evidence type="ECO:0000259" key="15">
    <source>
        <dbReference type="PROSITE" id="PS51103"/>
    </source>
</evidence>
<protein>
    <submittedName>
        <fullName evidence="16">PTS beta-glucoside transporter subunit EIIBCA</fullName>
    </submittedName>
</protein>
<dbReference type="GO" id="GO:0005886">
    <property type="term" value="C:plasma membrane"/>
    <property type="evidence" value="ECO:0007669"/>
    <property type="project" value="UniProtKB-SubCell"/>
</dbReference>
<keyword evidence="5" id="KW-0808">Transferase</keyword>
<sequence>MGKYDALAKDILANVGGKENVNSLTHCVTRLRFKLKDESKANTDVLKKMEGVVTVIQSGGQYQVVIGNHVPDVFAAVNAVGGFSSDSVVEADGNDVGLFAKFIDMISGIFAPTLGVLCATGMIKGLLALLAYFKVLDPTMGTYQIIAAIGDSLFYYFPVFLGFTAAKKFNVNQFVGMAIGASLVYPTIAGLSSGEALYTVFKGTFIESQVFTTFLNVPVILPMGGYASTVVPVILAVYLASKVEKIAKAIIPDVVKTFLVPMVTLLIVVPLTFIVVGPAASWLASLIGAGTTAAYNLSPIVAGIVIGGFWQVFVMFGLHWGLVPIALNNIALGGDAVVLPSMFAASFAQTAAVIAIAVRTKDRKVRSLSIPAIISGFFGVTEPAIYGFTLPRKKPFVITCLAAAVGGGIAGLLGAKSYILGGMGVFGFPSLISPKGDISGMIHILIAVVVASILSFVVVMMTYKEDGVDTHTSIQNNNAEPMLKKKVIGSPMKGEVLPLSQVADEAFSSGALGKGMAIKPSEGKVYAPADGTIVTFFPTGHAICIIADDGAEILIHVGMDTVKLDGKYFNPKAKEGDKVTKGQLLLEFDKNAIEEEGYSLVSPIIITNTNDYDDVIETDHKNIEVGSNLITLL</sequence>
<evidence type="ECO:0000256" key="6">
    <source>
        <dbReference type="ARBA" id="ARBA00022683"/>
    </source>
</evidence>
<evidence type="ECO:0000256" key="8">
    <source>
        <dbReference type="ARBA" id="ARBA00022777"/>
    </source>
</evidence>
<dbReference type="PANTHER" id="PTHR30175">
    <property type="entry name" value="PHOSPHOTRANSFERASE SYSTEM TRANSPORT PROTEIN"/>
    <property type="match status" value="1"/>
</dbReference>
<keyword evidence="10 12" id="KW-0472">Membrane</keyword>
<evidence type="ECO:0000256" key="10">
    <source>
        <dbReference type="ARBA" id="ARBA00023136"/>
    </source>
</evidence>
<dbReference type="InterPro" id="IPR011297">
    <property type="entry name" value="PTS_IIABC_b_glu"/>
</dbReference>
<dbReference type="Pfam" id="PF00367">
    <property type="entry name" value="PTS_EIIB"/>
    <property type="match status" value="1"/>
</dbReference>
<keyword evidence="3" id="KW-1003">Cell membrane</keyword>
<evidence type="ECO:0000256" key="3">
    <source>
        <dbReference type="ARBA" id="ARBA00022475"/>
    </source>
</evidence>
<feature type="transmembrane region" description="Helical" evidence="12">
    <location>
        <begin position="214"/>
        <end position="238"/>
    </location>
</feature>
<dbReference type="SUPFAM" id="SSF55604">
    <property type="entry name" value="Glucose permease domain IIB"/>
    <property type="match status" value="1"/>
</dbReference>
<dbReference type="InterPro" id="IPR001127">
    <property type="entry name" value="PTS_EIIA_1_perm"/>
</dbReference>
<feature type="transmembrane region" description="Helical" evidence="12">
    <location>
        <begin position="440"/>
        <end position="463"/>
    </location>
</feature>
<evidence type="ECO:0000256" key="1">
    <source>
        <dbReference type="ARBA" id="ARBA00004651"/>
    </source>
</evidence>
<dbReference type="PROSITE" id="PS51103">
    <property type="entry name" value="PTS_EIIC_TYPE_1"/>
    <property type="match status" value="1"/>
</dbReference>
<dbReference type="GO" id="GO:0009401">
    <property type="term" value="P:phosphoenolpyruvate-dependent sugar phosphotransferase system"/>
    <property type="evidence" value="ECO:0007669"/>
    <property type="project" value="UniProtKB-KW"/>
</dbReference>
<keyword evidence="8" id="KW-0418">Kinase</keyword>
<dbReference type="InterPro" id="IPR050558">
    <property type="entry name" value="PTS_Sugar-Specific_Components"/>
</dbReference>
<evidence type="ECO:0000256" key="2">
    <source>
        <dbReference type="ARBA" id="ARBA00022448"/>
    </source>
</evidence>
<dbReference type="FunFam" id="3.30.1360.60:FF:000001">
    <property type="entry name" value="PTS system glucose-specific IIBC component PtsG"/>
    <property type="match status" value="1"/>
</dbReference>
<keyword evidence="6" id="KW-0598">Phosphotransferase system</keyword>